<dbReference type="SUPFAM" id="SSF48452">
    <property type="entry name" value="TPR-like"/>
    <property type="match status" value="1"/>
</dbReference>
<dbReference type="GO" id="GO:0003677">
    <property type="term" value="F:DNA binding"/>
    <property type="evidence" value="ECO:0007669"/>
    <property type="project" value="UniProtKB-KW"/>
</dbReference>
<evidence type="ECO:0000259" key="1">
    <source>
        <dbReference type="SMART" id="SM01043"/>
    </source>
</evidence>
<keyword evidence="3" id="KW-1185">Reference proteome</keyword>
<dbReference type="Proteomes" id="UP000198718">
    <property type="component" value="Unassembled WGS sequence"/>
</dbReference>
<dbReference type="InterPro" id="IPR051677">
    <property type="entry name" value="AfsR-DnrI-RedD_regulator"/>
</dbReference>
<dbReference type="EMBL" id="FNFP01000001">
    <property type="protein sequence ID" value="SDJ88642.1"/>
    <property type="molecule type" value="Genomic_DNA"/>
</dbReference>
<dbReference type="InterPro" id="IPR036388">
    <property type="entry name" value="WH-like_DNA-bd_sf"/>
</dbReference>
<gene>
    <name evidence="2" type="ORF">SAMN05660472_00189</name>
</gene>
<dbReference type="InterPro" id="IPR011990">
    <property type="entry name" value="TPR-like_helical_dom_sf"/>
</dbReference>
<proteinExistence type="predicted"/>
<dbReference type="RefSeq" id="WP_090548996.1">
    <property type="nucleotide sequence ID" value="NZ_FNFP01000001.1"/>
</dbReference>
<organism evidence="2 3">
    <name type="scientific">Natronincola ferrireducens</name>
    <dbReference type="NCBI Taxonomy" id="393762"/>
    <lineage>
        <taxon>Bacteria</taxon>
        <taxon>Bacillati</taxon>
        <taxon>Bacillota</taxon>
        <taxon>Clostridia</taxon>
        <taxon>Peptostreptococcales</taxon>
        <taxon>Natronincolaceae</taxon>
        <taxon>Natronincola</taxon>
    </lineage>
</organism>
<feature type="domain" description="Bacterial transcriptional activator" evidence="1">
    <location>
        <begin position="104"/>
        <end position="241"/>
    </location>
</feature>
<dbReference type="PANTHER" id="PTHR35807">
    <property type="entry name" value="TRANSCRIPTIONAL REGULATOR REDD-RELATED"/>
    <property type="match status" value="1"/>
</dbReference>
<reference evidence="2 3" key="1">
    <citation type="submission" date="2016-10" db="EMBL/GenBank/DDBJ databases">
        <authorList>
            <person name="de Groot N.N."/>
        </authorList>
    </citation>
    <scope>NUCLEOTIDE SEQUENCE [LARGE SCALE GENOMIC DNA]</scope>
    <source>
        <strain evidence="2 3">DSM 18346</strain>
    </source>
</reference>
<sequence>MLKLYFLGEPKILVGDIDITNEISSKALAILAYLVTHRNQKISRDRISALFWSESSYKSSKYNLRYTLWSIKKTLKDKGIEEDIILAPDKESCSIIIEEESWWSDVVLLEKFPDVYKSVEIIDLYQGEFLQDINLKGNPELDDWIIYERERLQKLYFNGLLRLTKEFSELGQYNKGILCLNKLLYINPLQEEIHKELMELYYLKGDRVLALQQYEKCAEILRSELNISPVEDMRELYERIKMGDKEDITIRNNKDLYKNPNYFVLAEIIETIIEIYPDILEDLTEGQLWELAKLVPELSVASNGPPIEYKCQEIEKLRIFKAAASLIKNAEARGGLPHVKAMGEMDKVSIQFIAYMKMKFPNITIPVEII</sequence>
<dbReference type="InterPro" id="IPR016032">
    <property type="entry name" value="Sig_transdc_resp-reg_C-effctor"/>
</dbReference>
<evidence type="ECO:0000313" key="3">
    <source>
        <dbReference type="Proteomes" id="UP000198718"/>
    </source>
</evidence>
<accession>A0A1G8XDK3</accession>
<dbReference type="Pfam" id="PF03704">
    <property type="entry name" value="BTAD"/>
    <property type="match status" value="1"/>
</dbReference>
<dbReference type="OrthoDB" id="190810at2"/>
<dbReference type="SMART" id="SM01043">
    <property type="entry name" value="BTAD"/>
    <property type="match status" value="1"/>
</dbReference>
<dbReference type="GO" id="GO:0006355">
    <property type="term" value="P:regulation of DNA-templated transcription"/>
    <property type="evidence" value="ECO:0007669"/>
    <property type="project" value="InterPro"/>
</dbReference>
<dbReference type="Gene3D" id="1.25.40.10">
    <property type="entry name" value="Tetratricopeptide repeat domain"/>
    <property type="match status" value="1"/>
</dbReference>
<protein>
    <submittedName>
        <fullName evidence="2">DNA-binding transcriptional activator of the SARP family</fullName>
    </submittedName>
</protein>
<dbReference type="InterPro" id="IPR005158">
    <property type="entry name" value="BTAD"/>
</dbReference>
<dbReference type="Gene3D" id="1.10.10.10">
    <property type="entry name" value="Winged helix-like DNA-binding domain superfamily/Winged helix DNA-binding domain"/>
    <property type="match status" value="1"/>
</dbReference>
<keyword evidence="2" id="KW-0238">DNA-binding</keyword>
<evidence type="ECO:0000313" key="2">
    <source>
        <dbReference type="EMBL" id="SDJ88642.1"/>
    </source>
</evidence>
<dbReference type="AlphaFoldDB" id="A0A1G8XDK3"/>
<dbReference type="STRING" id="393762.SAMN05660472_00189"/>
<dbReference type="SUPFAM" id="SSF46894">
    <property type="entry name" value="C-terminal effector domain of the bipartite response regulators"/>
    <property type="match status" value="1"/>
</dbReference>
<name>A0A1G8XDK3_9FIRM</name>